<accession>A0A1L7XAY9</accession>
<keyword evidence="3" id="KW-1185">Reference proteome</keyword>
<evidence type="ECO:0000313" key="2">
    <source>
        <dbReference type="EMBL" id="CZR62193.1"/>
    </source>
</evidence>
<evidence type="ECO:0000313" key="3">
    <source>
        <dbReference type="Proteomes" id="UP000184330"/>
    </source>
</evidence>
<evidence type="ECO:0000256" key="1">
    <source>
        <dbReference type="SAM" id="Phobius"/>
    </source>
</evidence>
<keyword evidence="1" id="KW-0472">Membrane</keyword>
<sequence length="201" mass="22052">MVTALDKHSLAISRLCVPAHGVFAFALLLQVAIFVSYHDDHSDPRRDCILRILIICSTLSVLFDIVGVSVVGFNLFPTAEDQVRVGRWIVPLHYLLAAEELGVLMKGSIDGNSFRGIWAVVEFDGGGGVTIALVWLLLFDMGCIMLEVGMGMLEILGTLLKIGWQLWEGSLETGFEDRTIENQTTKGGAGGVNTRWREQFG</sequence>
<protein>
    <submittedName>
        <fullName evidence="2">Uncharacterized protein</fullName>
    </submittedName>
</protein>
<feature type="transmembrane region" description="Helical" evidence="1">
    <location>
        <begin position="117"/>
        <end position="138"/>
    </location>
</feature>
<keyword evidence="1" id="KW-1133">Transmembrane helix</keyword>
<gene>
    <name evidence="2" type="ORF">PAC_12090</name>
</gene>
<feature type="transmembrane region" description="Helical" evidence="1">
    <location>
        <begin position="12"/>
        <end position="37"/>
    </location>
</feature>
<proteinExistence type="predicted"/>
<dbReference type="Proteomes" id="UP000184330">
    <property type="component" value="Unassembled WGS sequence"/>
</dbReference>
<name>A0A1L7XAY9_9HELO</name>
<keyword evidence="1" id="KW-0812">Transmembrane</keyword>
<feature type="transmembrane region" description="Helical" evidence="1">
    <location>
        <begin position="49"/>
        <end position="76"/>
    </location>
</feature>
<dbReference type="AlphaFoldDB" id="A0A1L7XAY9"/>
<organism evidence="2 3">
    <name type="scientific">Phialocephala subalpina</name>
    <dbReference type="NCBI Taxonomy" id="576137"/>
    <lineage>
        <taxon>Eukaryota</taxon>
        <taxon>Fungi</taxon>
        <taxon>Dikarya</taxon>
        <taxon>Ascomycota</taxon>
        <taxon>Pezizomycotina</taxon>
        <taxon>Leotiomycetes</taxon>
        <taxon>Helotiales</taxon>
        <taxon>Mollisiaceae</taxon>
        <taxon>Phialocephala</taxon>
        <taxon>Phialocephala fortinii species complex</taxon>
    </lineage>
</organism>
<dbReference type="OrthoDB" id="10493905at2759"/>
<dbReference type="EMBL" id="FJOG01000020">
    <property type="protein sequence ID" value="CZR62193.1"/>
    <property type="molecule type" value="Genomic_DNA"/>
</dbReference>
<reference evidence="2 3" key="1">
    <citation type="submission" date="2016-03" db="EMBL/GenBank/DDBJ databases">
        <authorList>
            <person name="Ploux O."/>
        </authorList>
    </citation>
    <scope>NUCLEOTIDE SEQUENCE [LARGE SCALE GENOMIC DNA]</scope>
    <source>
        <strain evidence="2 3">UAMH 11012</strain>
    </source>
</reference>